<evidence type="ECO:0000313" key="4">
    <source>
        <dbReference type="Proteomes" id="UP001164965"/>
    </source>
</evidence>
<dbReference type="SUPFAM" id="SSF52821">
    <property type="entry name" value="Rhodanese/Cell cycle control phosphatase"/>
    <property type="match status" value="1"/>
</dbReference>
<dbReference type="PROSITE" id="PS50206">
    <property type="entry name" value="RHODANESE_3"/>
    <property type="match status" value="1"/>
</dbReference>
<dbReference type="Gene3D" id="3.40.250.10">
    <property type="entry name" value="Rhodanese-like domain"/>
    <property type="match status" value="1"/>
</dbReference>
<dbReference type="EMBL" id="CP110617">
    <property type="protein sequence ID" value="UZJ26960.1"/>
    <property type="molecule type" value="Genomic_DNA"/>
</dbReference>
<dbReference type="InterPro" id="IPR036873">
    <property type="entry name" value="Rhodanese-like_dom_sf"/>
</dbReference>
<evidence type="ECO:0000256" key="1">
    <source>
        <dbReference type="SAM" id="MobiDB-lite"/>
    </source>
</evidence>
<proteinExistence type="predicted"/>
<keyword evidence="4" id="KW-1185">Reference proteome</keyword>
<protein>
    <submittedName>
        <fullName evidence="3">Rhodanese-like domain-containing protein</fullName>
    </submittedName>
</protein>
<dbReference type="Proteomes" id="UP001164965">
    <property type="component" value="Plasmid unnamed2"/>
</dbReference>
<evidence type="ECO:0000313" key="3">
    <source>
        <dbReference type="EMBL" id="UZJ26960.1"/>
    </source>
</evidence>
<sequence>MQRHPRVRSQPPQGLPWSLPDEPDVVAVDTTWGEVQPWEAAPGVRTIGELELVELAGNGAALIDCRVPDSTGGVSIPGAVSVPHGEVLARRAELDPAGLSILFCNGPQCPQSPWAIHTLVESGFPAHALIYYRGGMHDWVTLAMPTQPTALPPA</sequence>
<dbReference type="Pfam" id="PF00581">
    <property type="entry name" value="Rhodanese"/>
    <property type="match status" value="1"/>
</dbReference>
<accession>A0ABY6P5P3</accession>
<dbReference type="SMART" id="SM00450">
    <property type="entry name" value="RHOD"/>
    <property type="match status" value="1"/>
</dbReference>
<evidence type="ECO:0000259" key="2">
    <source>
        <dbReference type="PROSITE" id="PS50206"/>
    </source>
</evidence>
<feature type="region of interest" description="Disordered" evidence="1">
    <location>
        <begin position="1"/>
        <end position="21"/>
    </location>
</feature>
<keyword evidence="3" id="KW-0614">Plasmid</keyword>
<dbReference type="InterPro" id="IPR001763">
    <property type="entry name" value="Rhodanese-like_dom"/>
</dbReference>
<gene>
    <name evidence="3" type="ORF">RHODO2019_18920</name>
</gene>
<geneLocation type="plasmid" evidence="3 4">
    <name>unnamed2</name>
</geneLocation>
<reference evidence="3" key="1">
    <citation type="submission" date="2022-10" db="EMBL/GenBank/DDBJ databases">
        <title>Rhodococcus sp.75.</title>
        <authorList>
            <person name="Sun M."/>
        </authorList>
    </citation>
    <scope>NUCLEOTIDE SEQUENCE</scope>
    <source>
        <strain evidence="3">75</strain>
        <plasmid evidence="3">unnamed2</plasmid>
    </source>
</reference>
<name>A0ABY6P5P3_9NOCA</name>
<organism evidence="3 4">
    <name type="scientific">Rhodococcus antarcticus</name>
    <dbReference type="NCBI Taxonomy" id="2987751"/>
    <lineage>
        <taxon>Bacteria</taxon>
        <taxon>Bacillati</taxon>
        <taxon>Actinomycetota</taxon>
        <taxon>Actinomycetes</taxon>
        <taxon>Mycobacteriales</taxon>
        <taxon>Nocardiaceae</taxon>
        <taxon>Rhodococcus</taxon>
    </lineage>
</organism>
<feature type="domain" description="Rhodanese" evidence="2">
    <location>
        <begin position="56"/>
        <end position="148"/>
    </location>
</feature>